<evidence type="ECO:0000256" key="1">
    <source>
        <dbReference type="ARBA" id="ARBA00022500"/>
    </source>
</evidence>
<gene>
    <name evidence="3" type="ORF">C7378_0470</name>
</gene>
<comment type="caution">
    <text evidence="3">The sequence shown here is derived from an EMBL/GenBank/DDBJ whole genome shotgun (WGS) entry which is preliminary data.</text>
</comment>
<dbReference type="RefSeq" id="WP_131991287.1">
    <property type="nucleotide sequence ID" value="NZ_SMGK01000001.1"/>
</dbReference>
<dbReference type="Proteomes" id="UP000295210">
    <property type="component" value="Unassembled WGS sequence"/>
</dbReference>
<sequence length="161" mass="17445">MATMTRQLIEDSPHAVHLDEAVDEVFRLMMGVQCIPGELKPPSDTEMLTAVIGLAGAISGACLLSLGRKSALRIAEFLTGVQTAEMDTTVKDAVGEVCNMIAGAWKGKYAPLSSGCMLSIPAIVTGSNYQLHMQSPEFSIERCYQFEDQIIDFKVICESIQ</sequence>
<dbReference type="OrthoDB" id="9790435at2"/>
<dbReference type="CDD" id="cd17906">
    <property type="entry name" value="CheX"/>
    <property type="match status" value="1"/>
</dbReference>
<keyword evidence="1" id="KW-0145">Chemotaxis</keyword>
<dbReference type="Pfam" id="PF13690">
    <property type="entry name" value="CheX"/>
    <property type="match status" value="1"/>
</dbReference>
<dbReference type="Gene3D" id="3.40.1550.10">
    <property type="entry name" value="CheC-like"/>
    <property type="match status" value="1"/>
</dbReference>
<dbReference type="PANTHER" id="PTHR39452:SF1">
    <property type="entry name" value="CHEY-P PHOSPHATASE CHEX"/>
    <property type="match status" value="1"/>
</dbReference>
<name>A0A4R1LCW0_9BACT</name>
<reference evidence="3 4" key="1">
    <citation type="submission" date="2019-03" db="EMBL/GenBank/DDBJ databases">
        <title>Genomic Encyclopedia of Type Strains, Phase IV (KMG-IV): sequencing the most valuable type-strain genomes for metagenomic binning, comparative biology and taxonomic classification.</title>
        <authorList>
            <person name="Goeker M."/>
        </authorList>
    </citation>
    <scope>NUCLEOTIDE SEQUENCE [LARGE SCALE GENOMIC DNA]</scope>
    <source>
        <strain evidence="3 4">DSM 103428</strain>
    </source>
</reference>
<dbReference type="GO" id="GO:0006935">
    <property type="term" value="P:chemotaxis"/>
    <property type="evidence" value="ECO:0007669"/>
    <property type="project" value="UniProtKB-KW"/>
</dbReference>
<dbReference type="InterPro" id="IPR028051">
    <property type="entry name" value="CheX-like_dom"/>
</dbReference>
<evidence type="ECO:0000313" key="4">
    <source>
        <dbReference type="Proteomes" id="UP000295210"/>
    </source>
</evidence>
<keyword evidence="4" id="KW-1185">Reference proteome</keyword>
<dbReference type="EMBL" id="SMGK01000001">
    <property type="protein sequence ID" value="TCK75487.1"/>
    <property type="molecule type" value="Genomic_DNA"/>
</dbReference>
<evidence type="ECO:0000313" key="3">
    <source>
        <dbReference type="EMBL" id="TCK75487.1"/>
    </source>
</evidence>
<proteinExistence type="predicted"/>
<organism evidence="3 4">
    <name type="scientific">Acidipila rosea</name>
    <dbReference type="NCBI Taxonomy" id="768535"/>
    <lineage>
        <taxon>Bacteria</taxon>
        <taxon>Pseudomonadati</taxon>
        <taxon>Acidobacteriota</taxon>
        <taxon>Terriglobia</taxon>
        <taxon>Terriglobales</taxon>
        <taxon>Acidobacteriaceae</taxon>
        <taxon>Acidipila</taxon>
    </lineage>
</organism>
<evidence type="ECO:0000259" key="2">
    <source>
        <dbReference type="Pfam" id="PF13690"/>
    </source>
</evidence>
<protein>
    <submittedName>
        <fullName evidence="3">Chemotaxis protein CheX</fullName>
    </submittedName>
</protein>
<dbReference type="SUPFAM" id="SSF103039">
    <property type="entry name" value="CheC-like"/>
    <property type="match status" value="1"/>
</dbReference>
<dbReference type="InterPro" id="IPR028976">
    <property type="entry name" value="CheC-like_sf"/>
</dbReference>
<dbReference type="PANTHER" id="PTHR39452">
    <property type="entry name" value="CHEY-P PHOSPHATASE CHEX"/>
    <property type="match status" value="1"/>
</dbReference>
<feature type="domain" description="Chemotaxis phosphatase CheX-like" evidence="2">
    <location>
        <begin position="49"/>
        <end position="133"/>
    </location>
</feature>
<dbReference type="AlphaFoldDB" id="A0A4R1LCW0"/>
<accession>A0A4R1LCW0</accession>
<dbReference type="InterPro" id="IPR038756">
    <property type="entry name" value="CheX-like"/>
</dbReference>